<protein>
    <submittedName>
        <fullName evidence="1">Uncharacterized protein</fullName>
    </submittedName>
</protein>
<gene>
    <name evidence="1" type="primary">Necator_chrIII.g10785</name>
    <name evidence="1" type="ORF">RB195_010020</name>
</gene>
<keyword evidence="2" id="KW-1185">Reference proteome</keyword>
<reference evidence="1 2" key="1">
    <citation type="submission" date="2023-08" db="EMBL/GenBank/DDBJ databases">
        <title>A Necator americanus chromosomal reference genome.</title>
        <authorList>
            <person name="Ilik V."/>
            <person name="Petrzelkova K.J."/>
            <person name="Pardy F."/>
            <person name="Fuh T."/>
            <person name="Niatou-Singa F.S."/>
            <person name="Gouil Q."/>
            <person name="Baker L."/>
            <person name="Ritchie M.E."/>
            <person name="Jex A.R."/>
            <person name="Gazzola D."/>
            <person name="Li H."/>
            <person name="Toshio Fujiwara R."/>
            <person name="Zhan B."/>
            <person name="Aroian R.V."/>
            <person name="Pafco B."/>
            <person name="Schwarz E.M."/>
        </authorList>
    </citation>
    <scope>NUCLEOTIDE SEQUENCE [LARGE SCALE GENOMIC DNA]</scope>
    <source>
        <strain evidence="1 2">Aroian</strain>
        <tissue evidence="1">Whole animal</tissue>
    </source>
</reference>
<dbReference type="EMBL" id="JAVFWL010000003">
    <property type="protein sequence ID" value="KAK6742502.1"/>
    <property type="molecule type" value="Genomic_DNA"/>
</dbReference>
<accession>A0ABR1CW10</accession>
<comment type="caution">
    <text evidence="1">The sequence shown here is derived from an EMBL/GenBank/DDBJ whole genome shotgun (WGS) entry which is preliminary data.</text>
</comment>
<evidence type="ECO:0000313" key="2">
    <source>
        <dbReference type="Proteomes" id="UP001303046"/>
    </source>
</evidence>
<evidence type="ECO:0000313" key="1">
    <source>
        <dbReference type="EMBL" id="KAK6742502.1"/>
    </source>
</evidence>
<sequence length="97" mass="11254">MDTRIIDVFQVFARYTVSTTSLASKDALLRRFGFIVSEEEASAFYPLKSLIIIQITAQQEAGLKWQHRDNYAKWMIVMDLKAMRTRWGRIFGFCASP</sequence>
<organism evidence="1 2">
    <name type="scientific">Necator americanus</name>
    <name type="common">Human hookworm</name>
    <dbReference type="NCBI Taxonomy" id="51031"/>
    <lineage>
        <taxon>Eukaryota</taxon>
        <taxon>Metazoa</taxon>
        <taxon>Ecdysozoa</taxon>
        <taxon>Nematoda</taxon>
        <taxon>Chromadorea</taxon>
        <taxon>Rhabditida</taxon>
        <taxon>Rhabditina</taxon>
        <taxon>Rhabditomorpha</taxon>
        <taxon>Strongyloidea</taxon>
        <taxon>Ancylostomatidae</taxon>
        <taxon>Bunostominae</taxon>
        <taxon>Necator</taxon>
    </lineage>
</organism>
<proteinExistence type="predicted"/>
<name>A0ABR1CW10_NECAM</name>
<dbReference type="Proteomes" id="UP001303046">
    <property type="component" value="Unassembled WGS sequence"/>
</dbReference>